<dbReference type="Proteomes" id="UP000198577">
    <property type="component" value="Unassembled WGS sequence"/>
</dbReference>
<dbReference type="Gene3D" id="3.40.50.150">
    <property type="entry name" value="Vaccinia Virus protein VP39"/>
    <property type="match status" value="1"/>
</dbReference>
<comment type="subcellular location">
    <subcellularLocation>
        <location evidence="6">Cytoplasm</location>
    </subcellularLocation>
</comment>
<dbReference type="STRING" id="937334.SAMN05444406_12120"/>
<dbReference type="CDD" id="cd02440">
    <property type="entry name" value="AdoMet_MTases"/>
    <property type="match status" value="1"/>
</dbReference>
<dbReference type="GO" id="GO:0005829">
    <property type="term" value="C:cytosol"/>
    <property type="evidence" value="ECO:0007669"/>
    <property type="project" value="TreeGrafter"/>
</dbReference>
<feature type="binding site" evidence="6">
    <location>
        <position position="82"/>
    </location>
    <ligand>
        <name>S-adenosyl-L-methionine</name>
        <dbReference type="ChEBI" id="CHEBI:59789"/>
    </ligand>
</feature>
<dbReference type="PANTHER" id="PTHR31760">
    <property type="entry name" value="S-ADENOSYL-L-METHIONINE-DEPENDENT METHYLTRANSFERASES SUPERFAMILY PROTEIN"/>
    <property type="match status" value="1"/>
</dbReference>
<evidence type="ECO:0000256" key="7">
    <source>
        <dbReference type="SAM" id="MobiDB-lite"/>
    </source>
</evidence>
<dbReference type="AlphaFoldDB" id="A0A1I5X2F8"/>
<keyword evidence="4 6" id="KW-0808">Transferase</keyword>
<feature type="binding site" evidence="6">
    <location>
        <position position="151"/>
    </location>
    <ligand>
        <name>S-adenosyl-L-methionine</name>
        <dbReference type="ChEBI" id="CHEBI:59789"/>
    </ligand>
</feature>
<organism evidence="8 9">
    <name type="scientific">Caldicoprobacter faecalis</name>
    <dbReference type="NCBI Taxonomy" id="937334"/>
    <lineage>
        <taxon>Bacteria</taxon>
        <taxon>Bacillati</taxon>
        <taxon>Bacillota</taxon>
        <taxon>Clostridia</taxon>
        <taxon>Caldicoprobacterales</taxon>
        <taxon>Caldicoprobacteraceae</taxon>
        <taxon>Caldicoprobacter</taxon>
    </lineage>
</organism>
<name>A0A1I5X2F8_9FIRM</name>
<keyword evidence="9" id="KW-1185">Reference proteome</keyword>
<dbReference type="InterPro" id="IPR003682">
    <property type="entry name" value="rRNA_ssu_MeTfrase_G"/>
</dbReference>
<evidence type="ECO:0000256" key="4">
    <source>
        <dbReference type="ARBA" id="ARBA00022679"/>
    </source>
</evidence>
<dbReference type="HAMAP" id="MF_00074">
    <property type="entry name" value="16SrRNA_methyltr_G"/>
    <property type="match status" value="1"/>
</dbReference>
<dbReference type="RefSeq" id="WP_092282516.1">
    <property type="nucleotide sequence ID" value="NZ_FOXR01000021.1"/>
</dbReference>
<evidence type="ECO:0000256" key="2">
    <source>
        <dbReference type="ARBA" id="ARBA00022552"/>
    </source>
</evidence>
<dbReference type="SUPFAM" id="SSF53335">
    <property type="entry name" value="S-adenosyl-L-methionine-dependent methyltransferases"/>
    <property type="match status" value="1"/>
</dbReference>
<keyword evidence="5 6" id="KW-0949">S-adenosyl-L-methionine</keyword>
<dbReference type="EMBL" id="FOXR01000021">
    <property type="protein sequence ID" value="SFQ25887.1"/>
    <property type="molecule type" value="Genomic_DNA"/>
</dbReference>
<dbReference type="InterPro" id="IPR029063">
    <property type="entry name" value="SAM-dependent_MTases_sf"/>
</dbReference>
<dbReference type="PANTHER" id="PTHR31760:SF0">
    <property type="entry name" value="S-ADENOSYL-L-METHIONINE-DEPENDENT METHYLTRANSFERASES SUPERFAMILY PROTEIN"/>
    <property type="match status" value="1"/>
</dbReference>
<keyword evidence="3 6" id="KW-0489">Methyltransferase</keyword>
<dbReference type="PIRSF" id="PIRSF003078">
    <property type="entry name" value="GidB"/>
    <property type="match status" value="1"/>
</dbReference>
<dbReference type="Pfam" id="PF02527">
    <property type="entry name" value="GidB"/>
    <property type="match status" value="1"/>
</dbReference>
<feature type="binding site" evidence="6">
    <location>
        <position position="87"/>
    </location>
    <ligand>
        <name>S-adenosyl-L-methionine</name>
        <dbReference type="ChEBI" id="CHEBI:59789"/>
    </ligand>
</feature>
<proteinExistence type="inferred from homology"/>
<protein>
    <recommendedName>
        <fullName evidence="6">Ribosomal RNA small subunit methyltransferase G</fullName>
        <ecNumber evidence="6">2.1.1.-</ecNumber>
    </recommendedName>
    <alternativeName>
        <fullName evidence="6">16S rRNA 7-methylguanosine methyltransferase</fullName>
        <shortName evidence="6">16S rRNA m7G methyltransferase</shortName>
    </alternativeName>
</protein>
<keyword evidence="2 6" id="KW-0698">rRNA processing</keyword>
<feature type="binding site" evidence="6">
    <location>
        <begin position="105"/>
        <end position="107"/>
    </location>
    <ligand>
        <name>S-adenosyl-L-methionine</name>
        <dbReference type="ChEBI" id="CHEBI:59789"/>
    </ligand>
</feature>
<keyword evidence="1 6" id="KW-0963">Cytoplasm</keyword>
<evidence type="ECO:0000256" key="5">
    <source>
        <dbReference type="ARBA" id="ARBA00022691"/>
    </source>
</evidence>
<dbReference type="GO" id="GO:0070043">
    <property type="term" value="F:rRNA (guanine-N7-)-methyltransferase activity"/>
    <property type="evidence" value="ECO:0007669"/>
    <property type="project" value="UniProtKB-UniRule"/>
</dbReference>
<evidence type="ECO:0000256" key="6">
    <source>
        <dbReference type="HAMAP-Rule" id="MF_00074"/>
    </source>
</evidence>
<dbReference type="OrthoDB" id="9808773at2"/>
<gene>
    <name evidence="6" type="primary">rsmG</name>
    <name evidence="8" type="ORF">SAMN05444406_12120</name>
</gene>
<sequence>MKNFSSEVELLKSGLLQWGIEIDDVKVEQFRKYVYLLVEYNEKVNLTAITEPREIIIQHFLDSLGPLTMDILQPGMRIMDVGSGAGFPGIPIKIAISELDMVLLDASKKRVNFLNYVIRSLGLDGITAVHGRAEELGRSQYREAFDVVVSRAVAPLRVLCEYCIPFLRPGGFFLSYKGPGALEELEASKNAIDVLGGNFVEIRNIKVPFSEKTHNIVVIRKEKRTPNRYPRSPGKPQKSPL</sequence>
<evidence type="ECO:0000256" key="1">
    <source>
        <dbReference type="ARBA" id="ARBA00022490"/>
    </source>
</evidence>
<comment type="function">
    <text evidence="6">Specifically methylates the N7 position of a guanine in 16S rRNA.</text>
</comment>
<reference evidence="8 9" key="1">
    <citation type="submission" date="2016-10" db="EMBL/GenBank/DDBJ databases">
        <authorList>
            <person name="de Groot N.N."/>
        </authorList>
    </citation>
    <scope>NUCLEOTIDE SEQUENCE [LARGE SCALE GENOMIC DNA]</scope>
    <source>
        <strain evidence="8 9">DSM 20678</strain>
    </source>
</reference>
<feature type="region of interest" description="Disordered" evidence="7">
    <location>
        <begin position="222"/>
        <end position="241"/>
    </location>
</feature>
<evidence type="ECO:0000313" key="9">
    <source>
        <dbReference type="Proteomes" id="UP000198577"/>
    </source>
</evidence>
<dbReference type="NCBIfam" id="TIGR00138">
    <property type="entry name" value="rsmG_gidB"/>
    <property type="match status" value="1"/>
</dbReference>
<dbReference type="EC" id="2.1.1.-" evidence="6"/>
<evidence type="ECO:0000313" key="8">
    <source>
        <dbReference type="EMBL" id="SFQ25887.1"/>
    </source>
</evidence>
<dbReference type="FunFam" id="3.40.50.150:FF:000041">
    <property type="entry name" value="Ribosomal RNA small subunit methyltransferase G"/>
    <property type="match status" value="1"/>
</dbReference>
<comment type="similarity">
    <text evidence="6">Belongs to the methyltransferase superfamily. RNA methyltransferase RsmG family.</text>
</comment>
<accession>A0A1I5X2F8</accession>
<evidence type="ECO:0000256" key="3">
    <source>
        <dbReference type="ARBA" id="ARBA00022603"/>
    </source>
</evidence>
<feature type="binding site" evidence="6">
    <location>
        <begin position="133"/>
        <end position="134"/>
    </location>
    <ligand>
        <name>S-adenosyl-L-methionine</name>
        <dbReference type="ChEBI" id="CHEBI:59789"/>
    </ligand>
</feature>